<feature type="signal peptide" evidence="2">
    <location>
        <begin position="1"/>
        <end position="23"/>
    </location>
</feature>
<reference evidence="3" key="1">
    <citation type="submission" date="2022-12" db="EMBL/GenBank/DDBJ databases">
        <title>Marinomonas 15G1-11 sp. nov, isolated from marine algae.</title>
        <authorList>
            <person name="Butt M."/>
            <person name="Choi D.G."/>
            <person name="Kim J.M."/>
            <person name="Lee J.K."/>
            <person name="Baek J.H."/>
            <person name="Jeon C.O."/>
        </authorList>
    </citation>
    <scope>NUCLEOTIDE SEQUENCE</scope>
    <source>
        <strain evidence="3">15G1-11</strain>
    </source>
</reference>
<keyword evidence="4" id="KW-1185">Reference proteome</keyword>
<sequence length="339" mass="35916">MKKIVTALVSGVLAVSLSTSVMAKDRYPERDITNVVVWSAGGGTDVINRMITSEMAPFLDVNINVTNRPGGVAGSLGMSYVHKLKADGYTLVGLSESVVASAVQGGWDQRMDVWYPFIVGGSPDVISVSENSKYNSLEDLISDVKAHPKTIKGSAGGAGSIHHLNLLAVANGTNAEFNYIPYPGSAPAQTAVLTGEVDFVITSLAEQQQLIKGGKLKPLAMLVEQSQELDGVGVIPSAFDKFPSLTKHLPIMQAIGFAVKQEASDSVKAKLTDAFNKAIAGPKLQEWAKSNYYVLSGLSGEAASQEFAFLESLFSWTLKDLGSVKVDPTALGIPKPSEL</sequence>
<dbReference type="SUPFAM" id="SSF53850">
    <property type="entry name" value="Periplasmic binding protein-like II"/>
    <property type="match status" value="1"/>
</dbReference>
<keyword evidence="2" id="KW-0732">Signal</keyword>
<dbReference type="CDD" id="cd07012">
    <property type="entry name" value="PBP2_Bug_TTT"/>
    <property type="match status" value="1"/>
</dbReference>
<dbReference type="EMBL" id="JAPUBN010000011">
    <property type="protein sequence ID" value="MCZ2720840.1"/>
    <property type="molecule type" value="Genomic_DNA"/>
</dbReference>
<protein>
    <submittedName>
        <fullName evidence="3">Tripartite tricarboxylate transporter substrate binding protein</fullName>
    </submittedName>
</protein>
<dbReference type="Gene3D" id="3.40.190.10">
    <property type="entry name" value="Periplasmic binding protein-like II"/>
    <property type="match status" value="1"/>
</dbReference>
<gene>
    <name evidence="3" type="ORF">O1D97_04075</name>
</gene>
<dbReference type="Gene3D" id="3.40.190.150">
    <property type="entry name" value="Bordetella uptake gene, domain 1"/>
    <property type="match status" value="1"/>
</dbReference>
<dbReference type="Pfam" id="PF03401">
    <property type="entry name" value="TctC"/>
    <property type="match status" value="1"/>
</dbReference>
<dbReference type="PANTHER" id="PTHR42928:SF5">
    <property type="entry name" value="BLR1237 PROTEIN"/>
    <property type="match status" value="1"/>
</dbReference>
<comment type="similarity">
    <text evidence="1">Belongs to the UPF0065 (bug) family.</text>
</comment>
<dbReference type="PANTHER" id="PTHR42928">
    <property type="entry name" value="TRICARBOXYLATE-BINDING PROTEIN"/>
    <property type="match status" value="1"/>
</dbReference>
<name>A0ABT4JRG9_9GAMM</name>
<dbReference type="PIRSF" id="PIRSF017082">
    <property type="entry name" value="YflP"/>
    <property type="match status" value="1"/>
</dbReference>
<dbReference type="InterPro" id="IPR042100">
    <property type="entry name" value="Bug_dom1"/>
</dbReference>
<organism evidence="3 4">
    <name type="scientific">Marinomonas phaeophyticola</name>
    <dbReference type="NCBI Taxonomy" id="3004091"/>
    <lineage>
        <taxon>Bacteria</taxon>
        <taxon>Pseudomonadati</taxon>
        <taxon>Pseudomonadota</taxon>
        <taxon>Gammaproteobacteria</taxon>
        <taxon>Oceanospirillales</taxon>
        <taxon>Oceanospirillaceae</taxon>
        <taxon>Marinomonas</taxon>
    </lineage>
</organism>
<comment type="caution">
    <text evidence="3">The sequence shown here is derived from an EMBL/GenBank/DDBJ whole genome shotgun (WGS) entry which is preliminary data.</text>
</comment>
<dbReference type="InterPro" id="IPR005064">
    <property type="entry name" value="BUG"/>
</dbReference>
<evidence type="ECO:0000313" key="4">
    <source>
        <dbReference type="Proteomes" id="UP001149719"/>
    </source>
</evidence>
<dbReference type="RefSeq" id="WP_269123044.1">
    <property type="nucleotide sequence ID" value="NZ_JAPUBN010000011.1"/>
</dbReference>
<evidence type="ECO:0000256" key="1">
    <source>
        <dbReference type="ARBA" id="ARBA00006987"/>
    </source>
</evidence>
<proteinExistence type="inferred from homology"/>
<evidence type="ECO:0000256" key="2">
    <source>
        <dbReference type="SAM" id="SignalP"/>
    </source>
</evidence>
<dbReference type="Proteomes" id="UP001149719">
    <property type="component" value="Unassembled WGS sequence"/>
</dbReference>
<accession>A0ABT4JRG9</accession>
<feature type="chain" id="PRO_5046389581" evidence="2">
    <location>
        <begin position="24"/>
        <end position="339"/>
    </location>
</feature>
<evidence type="ECO:0000313" key="3">
    <source>
        <dbReference type="EMBL" id="MCZ2720840.1"/>
    </source>
</evidence>